<dbReference type="InterPro" id="IPR011047">
    <property type="entry name" value="Quinoprotein_ADH-like_sf"/>
</dbReference>
<dbReference type="PANTHER" id="PTHR34512">
    <property type="entry name" value="CELL SURFACE PROTEIN"/>
    <property type="match status" value="1"/>
</dbReference>
<sequence>MNLNTRNSIIGGSGSPVTLLRKIGIAGVALALGGCSTVDSWFGEEQTPLPGERIAVSANVDLLEVEGGSVSIPAAVANSSWAQPGGVASNAPGNLSARSSLSRIWSASAGAGSSGDGKLTAPPIVVAGRVYVLDAGAAVSAHSAASGKRIWRVNLTPEGENSEEGYGGGLAADFGRIVVATGFGEVYGLDPSNGAKLWQRKFGLPIRSAPTASNGRVYIVTVNNEVHALDIETGEVVWDFRRYSESAGVLANTSPAVAGNTVVVPYKSGELLAFDASTGKPKWGDALTRTGRFSSVGAINDIAGRPAISGGAVYAVSHSGRLAAIDLKSGRRLWAKNVASTQTPWVAGNTVFVVSTGAEVVALNAKDGKVVWVRKLPLWGDPEDKEDRIVYSGPVLAGGRLLIVSSTGSLIALQPQTGAIAKQTSAGDSFYIPPVIAGGSVYLLSDSAKLIAMR</sequence>
<evidence type="ECO:0000313" key="2">
    <source>
        <dbReference type="EMBL" id="VAW17924.1"/>
    </source>
</evidence>
<dbReference type="PROSITE" id="PS51257">
    <property type="entry name" value="PROKAR_LIPOPROTEIN"/>
    <property type="match status" value="1"/>
</dbReference>
<feature type="domain" description="Pyrrolo-quinoline quinone repeat" evidence="1">
    <location>
        <begin position="138"/>
        <end position="372"/>
    </location>
</feature>
<dbReference type="EMBL" id="UOEM01000109">
    <property type="protein sequence ID" value="VAW17924.1"/>
    <property type="molecule type" value="Genomic_DNA"/>
</dbReference>
<dbReference type="Gene3D" id="2.130.10.10">
    <property type="entry name" value="YVTN repeat-like/Quinoprotein amine dehydrogenase"/>
    <property type="match status" value="1"/>
</dbReference>
<proteinExistence type="predicted"/>
<protein>
    <recommendedName>
        <fullName evidence="1">Pyrrolo-quinoline quinone repeat domain-containing protein</fullName>
    </recommendedName>
</protein>
<accession>A0A3B0UB46</accession>
<organism evidence="2">
    <name type="scientific">hydrothermal vent metagenome</name>
    <dbReference type="NCBI Taxonomy" id="652676"/>
    <lineage>
        <taxon>unclassified sequences</taxon>
        <taxon>metagenomes</taxon>
        <taxon>ecological metagenomes</taxon>
    </lineage>
</organism>
<feature type="domain" description="Pyrrolo-quinoline quinone repeat" evidence="1">
    <location>
        <begin position="391"/>
        <end position="452"/>
    </location>
</feature>
<evidence type="ECO:0000259" key="1">
    <source>
        <dbReference type="Pfam" id="PF13360"/>
    </source>
</evidence>
<reference evidence="2" key="1">
    <citation type="submission" date="2018-06" db="EMBL/GenBank/DDBJ databases">
        <authorList>
            <person name="Zhirakovskaya E."/>
        </authorList>
    </citation>
    <scope>NUCLEOTIDE SEQUENCE</scope>
</reference>
<dbReference type="SUPFAM" id="SSF50998">
    <property type="entry name" value="Quinoprotein alcohol dehydrogenase-like"/>
    <property type="match status" value="1"/>
</dbReference>
<dbReference type="AlphaFoldDB" id="A0A3B0UB46"/>
<dbReference type="Pfam" id="PF13360">
    <property type="entry name" value="PQQ_2"/>
    <property type="match status" value="2"/>
</dbReference>
<dbReference type="InterPro" id="IPR015943">
    <property type="entry name" value="WD40/YVTN_repeat-like_dom_sf"/>
</dbReference>
<dbReference type="InterPro" id="IPR002372">
    <property type="entry name" value="PQQ_rpt_dom"/>
</dbReference>
<dbReference type="PANTHER" id="PTHR34512:SF30">
    <property type="entry name" value="OUTER MEMBRANE PROTEIN ASSEMBLY FACTOR BAMB"/>
    <property type="match status" value="1"/>
</dbReference>
<gene>
    <name evidence="2" type="ORF">MNBD_ALPHA09-400</name>
</gene>
<dbReference type="SMART" id="SM00564">
    <property type="entry name" value="PQQ"/>
    <property type="match status" value="7"/>
</dbReference>
<name>A0A3B0UB46_9ZZZZ</name>
<dbReference type="InterPro" id="IPR018391">
    <property type="entry name" value="PQQ_b-propeller_rpt"/>
</dbReference>